<evidence type="ECO:0000313" key="1">
    <source>
        <dbReference type="EMBL" id="SUA25228.1"/>
    </source>
</evidence>
<name>A0A378W2N0_NEIGO</name>
<dbReference type="GO" id="GO:0016874">
    <property type="term" value="F:ligase activity"/>
    <property type="evidence" value="ECO:0007669"/>
    <property type="project" value="UniProtKB-KW"/>
</dbReference>
<dbReference type="AlphaFoldDB" id="A0A378W2N0"/>
<dbReference type="GO" id="GO:0004594">
    <property type="term" value="F:pantothenate kinase activity"/>
    <property type="evidence" value="ECO:0007669"/>
    <property type="project" value="UniProtKB-EC"/>
</dbReference>
<dbReference type="EMBL" id="UGRI01000001">
    <property type="protein sequence ID" value="SUA25228.1"/>
    <property type="molecule type" value="Genomic_DNA"/>
</dbReference>
<protein>
    <submittedName>
        <fullName evidence="1">Bifunctional biotin--[acetyl-CoA-carboxylase] ligase/pantothenate kinase</fullName>
        <ecNumber evidence="1">2.7.1.33</ecNumber>
    </submittedName>
</protein>
<accession>A0A378W2N0</accession>
<keyword evidence="1" id="KW-0808">Transferase</keyword>
<sequence length="71" mass="7417">MRLDNDDARPFERKNGAGKPVDVIITGGAAKVAEALPPAFLAENTVRVADNLVIHGLLNLIAAEGGESEHA</sequence>
<keyword evidence="1" id="KW-0418">Kinase</keyword>
<proteinExistence type="predicted"/>
<gene>
    <name evidence="1" type="ORF">NCTC11421_03241</name>
</gene>
<organism evidence="1">
    <name type="scientific">Neisseria gonorrhoeae</name>
    <dbReference type="NCBI Taxonomy" id="485"/>
    <lineage>
        <taxon>Bacteria</taxon>
        <taxon>Pseudomonadati</taxon>
        <taxon>Pseudomonadota</taxon>
        <taxon>Betaproteobacteria</taxon>
        <taxon>Neisseriales</taxon>
        <taxon>Neisseriaceae</taxon>
        <taxon>Neisseria</taxon>
    </lineage>
</organism>
<keyword evidence="1" id="KW-0436">Ligase</keyword>
<reference evidence="1" key="1">
    <citation type="submission" date="2018-06" db="EMBL/GenBank/DDBJ databases">
        <authorList>
            <consortium name="Pathogen Informatics"/>
            <person name="Doyle S."/>
        </authorList>
    </citation>
    <scope>NUCLEOTIDE SEQUENCE [LARGE SCALE GENOMIC DNA]</scope>
    <source>
        <strain evidence="1">NCTC11421</strain>
    </source>
</reference>
<dbReference type="EC" id="2.7.1.33" evidence="1"/>